<evidence type="ECO:0000256" key="1">
    <source>
        <dbReference type="ARBA" id="ARBA00000829"/>
    </source>
</evidence>
<dbReference type="Pfam" id="PF17786">
    <property type="entry name" value="Mannosidase_ig"/>
    <property type="match status" value="1"/>
</dbReference>
<dbReference type="Pfam" id="PF22666">
    <property type="entry name" value="Glyco_hydro_2_N2"/>
    <property type="match status" value="1"/>
</dbReference>
<dbReference type="GO" id="GO:0006516">
    <property type="term" value="P:glycoprotein catabolic process"/>
    <property type="evidence" value="ECO:0007669"/>
    <property type="project" value="TreeGrafter"/>
</dbReference>
<evidence type="ECO:0000259" key="16">
    <source>
        <dbReference type="Pfam" id="PF22666"/>
    </source>
</evidence>
<dbReference type="InterPro" id="IPR050887">
    <property type="entry name" value="Beta-mannosidase_GH2"/>
</dbReference>
<dbReference type="InterPro" id="IPR017853">
    <property type="entry name" value="GH"/>
</dbReference>
<comment type="pathway">
    <text evidence="3">Glycan metabolism; N-glycan degradation.</text>
</comment>
<dbReference type="InterPro" id="IPR054593">
    <property type="entry name" value="Beta-mannosidase-like_N2"/>
</dbReference>
<evidence type="ECO:0000256" key="7">
    <source>
        <dbReference type="ARBA" id="ARBA00022801"/>
    </source>
</evidence>
<dbReference type="PANTHER" id="PTHR43730">
    <property type="entry name" value="BETA-MANNOSIDASE"/>
    <property type="match status" value="1"/>
</dbReference>
<reference evidence="17 18" key="1">
    <citation type="journal article" date="2011" name="Stand. Genomic Sci.">
        <title>Non-contiguous finished genome sequence and contextual data of the filamentous soil bacterium Ktedonobacter racemifer type strain (SOSP1-21).</title>
        <authorList>
            <person name="Chang Y.J."/>
            <person name="Land M."/>
            <person name="Hauser L."/>
            <person name="Chertkov O."/>
            <person name="Del Rio T.G."/>
            <person name="Nolan M."/>
            <person name="Copeland A."/>
            <person name="Tice H."/>
            <person name="Cheng J.F."/>
            <person name="Lucas S."/>
            <person name="Han C."/>
            <person name="Goodwin L."/>
            <person name="Pitluck S."/>
            <person name="Ivanova N."/>
            <person name="Ovchinikova G."/>
            <person name="Pati A."/>
            <person name="Chen A."/>
            <person name="Palaniappan K."/>
            <person name="Mavromatis K."/>
            <person name="Liolios K."/>
            <person name="Brettin T."/>
            <person name="Fiebig A."/>
            <person name="Rohde M."/>
            <person name="Abt B."/>
            <person name="Goker M."/>
            <person name="Detter J.C."/>
            <person name="Woyke T."/>
            <person name="Bristow J."/>
            <person name="Eisen J.A."/>
            <person name="Markowitz V."/>
            <person name="Hugenholtz P."/>
            <person name="Kyrpides N.C."/>
            <person name="Klenk H.P."/>
            <person name="Lapidus A."/>
        </authorList>
    </citation>
    <scope>NUCLEOTIDE SEQUENCE [LARGE SCALE GENOMIC DNA]</scope>
    <source>
        <strain evidence="18">DSM 44963</strain>
    </source>
</reference>
<dbReference type="PROSITE" id="PS00608">
    <property type="entry name" value="GLYCOSYL_HYDROL_F2_2"/>
    <property type="match status" value="1"/>
</dbReference>
<name>D6TK54_KTERA</name>
<evidence type="ECO:0000256" key="3">
    <source>
        <dbReference type="ARBA" id="ARBA00004740"/>
    </source>
</evidence>
<organism evidence="17 18">
    <name type="scientific">Ktedonobacter racemifer DSM 44963</name>
    <dbReference type="NCBI Taxonomy" id="485913"/>
    <lineage>
        <taxon>Bacteria</taxon>
        <taxon>Bacillati</taxon>
        <taxon>Chloroflexota</taxon>
        <taxon>Ktedonobacteria</taxon>
        <taxon>Ktedonobacterales</taxon>
        <taxon>Ktedonobacteraceae</taxon>
        <taxon>Ktedonobacter</taxon>
    </lineage>
</organism>
<evidence type="ECO:0000256" key="11">
    <source>
        <dbReference type="ARBA" id="ARBA00041069"/>
    </source>
</evidence>
<evidence type="ECO:0000256" key="12">
    <source>
        <dbReference type="ARBA" id="ARBA00041614"/>
    </source>
</evidence>
<dbReference type="EC" id="3.2.1.25" evidence="5"/>
<dbReference type="InterPro" id="IPR023232">
    <property type="entry name" value="Glyco_hydro_2_AS"/>
</dbReference>
<dbReference type="Pfam" id="PF17753">
    <property type="entry name" value="Ig_mannosidase"/>
    <property type="match status" value="1"/>
</dbReference>
<dbReference type="Gene3D" id="2.60.40.10">
    <property type="entry name" value="Immunoglobulins"/>
    <property type="match status" value="3"/>
</dbReference>
<dbReference type="SUPFAM" id="SSF49303">
    <property type="entry name" value="beta-Galactosidase/glucuronidase domain"/>
    <property type="match status" value="2"/>
</dbReference>
<dbReference type="SUPFAM" id="SSF51445">
    <property type="entry name" value="(Trans)glycosidases"/>
    <property type="match status" value="1"/>
</dbReference>
<dbReference type="GO" id="GO:0005975">
    <property type="term" value="P:carbohydrate metabolic process"/>
    <property type="evidence" value="ECO:0007669"/>
    <property type="project" value="InterPro"/>
</dbReference>
<dbReference type="InterPro" id="IPR041625">
    <property type="entry name" value="Beta-mannosidase_Ig"/>
</dbReference>
<keyword evidence="18" id="KW-1185">Reference proteome</keyword>
<dbReference type="InterPro" id="IPR006102">
    <property type="entry name" value="Ig-like_GH2"/>
</dbReference>
<comment type="catalytic activity">
    <reaction evidence="1">
        <text>Hydrolysis of terminal, non-reducing beta-D-mannose residues in beta-D-mannosides.</text>
        <dbReference type="EC" id="3.2.1.25"/>
    </reaction>
</comment>
<protein>
    <recommendedName>
        <fullName evidence="11">Beta-mannosidase B</fullName>
        <ecNumber evidence="5">3.2.1.25</ecNumber>
    </recommendedName>
    <alternativeName>
        <fullName evidence="12">Mannanase B</fullName>
    </alternativeName>
</protein>
<dbReference type="Proteomes" id="UP000004508">
    <property type="component" value="Unassembled WGS sequence"/>
</dbReference>
<dbReference type="STRING" id="485913.Krac_7437"/>
<evidence type="ECO:0000313" key="17">
    <source>
        <dbReference type="EMBL" id="EFH86154.1"/>
    </source>
</evidence>
<evidence type="ECO:0000256" key="6">
    <source>
        <dbReference type="ARBA" id="ARBA00022525"/>
    </source>
</evidence>
<accession>D6TK54</accession>
<feature type="domain" description="Mannosidase Ig/CBM-like" evidence="15">
    <location>
        <begin position="698"/>
        <end position="781"/>
    </location>
</feature>
<dbReference type="Pfam" id="PF00703">
    <property type="entry name" value="Glyco_hydro_2"/>
    <property type="match status" value="1"/>
</dbReference>
<comment type="subunit">
    <text evidence="4">Homodimer.</text>
</comment>
<dbReference type="Gene3D" id="2.60.120.260">
    <property type="entry name" value="Galactose-binding domain-like"/>
    <property type="match status" value="1"/>
</dbReference>
<keyword evidence="8" id="KW-0325">Glycoprotein</keyword>
<feature type="domain" description="Glycoside hydrolase family 2 immunoglobulin-like beta-sandwich" evidence="13">
    <location>
        <begin position="215"/>
        <end position="316"/>
    </location>
</feature>
<dbReference type="RefSeq" id="WP_007910212.1">
    <property type="nucleotide sequence ID" value="NZ_ADVG01000002.1"/>
</dbReference>
<evidence type="ECO:0000259" key="15">
    <source>
        <dbReference type="Pfam" id="PF17786"/>
    </source>
</evidence>
<evidence type="ECO:0000256" key="2">
    <source>
        <dbReference type="ARBA" id="ARBA00004613"/>
    </source>
</evidence>
<dbReference type="Gene3D" id="3.20.20.80">
    <property type="entry name" value="Glycosidases"/>
    <property type="match status" value="1"/>
</dbReference>
<dbReference type="EMBL" id="ADVG01000002">
    <property type="protein sequence ID" value="EFH86154.1"/>
    <property type="molecule type" value="Genomic_DNA"/>
</dbReference>
<dbReference type="OrthoDB" id="9801077at2"/>
<dbReference type="GO" id="GO:0005576">
    <property type="term" value="C:extracellular region"/>
    <property type="evidence" value="ECO:0007669"/>
    <property type="project" value="UniProtKB-SubCell"/>
</dbReference>
<evidence type="ECO:0000256" key="10">
    <source>
        <dbReference type="ARBA" id="ARBA00038429"/>
    </source>
</evidence>
<dbReference type="InterPro" id="IPR041447">
    <property type="entry name" value="Mannosidase_ig"/>
</dbReference>
<evidence type="ECO:0000259" key="14">
    <source>
        <dbReference type="Pfam" id="PF17753"/>
    </source>
</evidence>
<evidence type="ECO:0000256" key="5">
    <source>
        <dbReference type="ARBA" id="ARBA00012754"/>
    </source>
</evidence>
<keyword evidence="7 17" id="KW-0378">Hydrolase</keyword>
<sequence length="859" mass="97216">MFDRWKLKDFAPGEGRALGAFTEHFTMDDEWIAISAPGDVYQALTAAGRIQDPFYDRNELACAWVREREWWYRLEFSSVEAATLQADERFHLIFEGLDTFATIWLNGQELGSSFNMFREAVFDVTSRLRPAGTNTLVLCFDRPHDRIQDLTPPSWGLPMLDEIPGLGGKRTLMRKAQFGYGWDFGPDLPTVGIWRPVRLVRQRQAILAGVHFVTEQIDQAQDLALISLKAEVERFAGEGPLTVTFQLLDPEGAEVSAGTRTLLPGESTVAHFTARIEHPRLWWTPELGEPVLHTLRVSLSQGELLLNEQELQVGLRTLRLDQASDPEEPGTTFFRFILNNVPIFARGANWLPASSLVGSVSDERYTALLTAARDANMNMLRIWGGGIYEQDQFYALCDRLGLLLWHDFMFACAPYPENDADFVREVSAEIQYQVTRLRNHPSMALWSGNNEVQMLHQLLTSSIPGVPPLSGLLYFDEIMPRLVQEYDGHTPYWPGSPFGDGMREGDYHDWHVWHGIPLPPDDSSTGLPAGGLDLSLFMEPASGPTPEAVSFVHYAEDRARFISEFGMHASPTAETLRRVIPEDQLYHHSPAIDHHNKDNPKNKGDLLMSSVTGLPQNLEEYIDFSMIAQAEGLKFGIEHFRRRKPHCSGSLVWQLNDCWPGLSWSMLDYYGFGKASYYYVRRAYAPVLASFKALPDGSVELWLTNDTQQELHETITLQVRTFAGQTLWEQTLAVQMAATGSQPVWRSEPFQGADMAGQYLQVRSQQNRFPANRHFFAAIKDLERAPAAVEYTITRQGEHELQVHLRARTYAFFVHLTGVDEQTKISDNYFDLGAGEERTITLVNQAQALTPEQVSVAWR</sequence>
<comment type="subcellular location">
    <subcellularLocation>
        <location evidence="2">Secreted</location>
    </subcellularLocation>
</comment>
<evidence type="ECO:0000259" key="13">
    <source>
        <dbReference type="Pfam" id="PF00703"/>
    </source>
</evidence>
<dbReference type="InterPro" id="IPR013783">
    <property type="entry name" value="Ig-like_fold"/>
</dbReference>
<proteinExistence type="inferred from homology"/>
<dbReference type="eggNOG" id="COG3250">
    <property type="taxonomic scope" value="Bacteria"/>
</dbReference>
<feature type="domain" description="Beta-mannosidase Ig-fold" evidence="14">
    <location>
        <begin position="792"/>
        <end position="847"/>
    </location>
</feature>
<evidence type="ECO:0000256" key="8">
    <source>
        <dbReference type="ARBA" id="ARBA00023180"/>
    </source>
</evidence>
<keyword evidence="9" id="KW-0326">Glycosidase</keyword>
<dbReference type="SUPFAM" id="SSF49785">
    <property type="entry name" value="Galactose-binding domain-like"/>
    <property type="match status" value="1"/>
</dbReference>
<keyword evidence="6" id="KW-0964">Secreted</keyword>
<dbReference type="AlphaFoldDB" id="D6TK54"/>
<evidence type="ECO:0000256" key="4">
    <source>
        <dbReference type="ARBA" id="ARBA00011738"/>
    </source>
</evidence>
<dbReference type="InterPro" id="IPR008979">
    <property type="entry name" value="Galactose-bd-like_sf"/>
</dbReference>
<evidence type="ECO:0000256" key="9">
    <source>
        <dbReference type="ARBA" id="ARBA00023295"/>
    </source>
</evidence>
<dbReference type="InParanoid" id="D6TK54"/>
<dbReference type="GO" id="GO:0004567">
    <property type="term" value="F:beta-mannosidase activity"/>
    <property type="evidence" value="ECO:0007669"/>
    <property type="project" value="UniProtKB-EC"/>
</dbReference>
<gene>
    <name evidence="17" type="ORF">Krac_7437</name>
</gene>
<dbReference type="PANTHER" id="PTHR43730:SF1">
    <property type="entry name" value="BETA-MANNOSIDASE"/>
    <property type="match status" value="1"/>
</dbReference>
<dbReference type="InterPro" id="IPR036156">
    <property type="entry name" value="Beta-gal/glucu_dom_sf"/>
</dbReference>
<comment type="similarity">
    <text evidence="10">Belongs to the glycosyl hydrolase 2 family. Beta-mannosidase B subfamily.</text>
</comment>
<feature type="domain" description="Beta-mannosidase-like galactose-binding" evidence="16">
    <location>
        <begin position="28"/>
        <end position="195"/>
    </location>
</feature>
<comment type="caution">
    <text evidence="17">The sequence shown here is derived from an EMBL/GenBank/DDBJ whole genome shotgun (WGS) entry which is preliminary data.</text>
</comment>
<evidence type="ECO:0000313" key="18">
    <source>
        <dbReference type="Proteomes" id="UP000004508"/>
    </source>
</evidence>